<dbReference type="Proteomes" id="UP001208570">
    <property type="component" value="Unassembled WGS sequence"/>
</dbReference>
<dbReference type="PRINTS" id="PR00237">
    <property type="entry name" value="GPCRRHODOPSN"/>
</dbReference>
<proteinExistence type="predicted"/>
<reference evidence="11" key="1">
    <citation type="journal article" date="2023" name="Mol. Biol. Evol.">
        <title>Third-Generation Sequencing Reveals the Adaptive Role of the Epigenome in Three Deep-Sea Polychaetes.</title>
        <authorList>
            <person name="Perez M."/>
            <person name="Aroh O."/>
            <person name="Sun Y."/>
            <person name="Lan Y."/>
            <person name="Juniper S.K."/>
            <person name="Young C.R."/>
            <person name="Angers B."/>
            <person name="Qian P.Y."/>
        </authorList>
    </citation>
    <scope>NUCLEOTIDE SEQUENCE</scope>
    <source>
        <strain evidence="11">P08H-3</strain>
    </source>
</reference>
<evidence type="ECO:0000313" key="12">
    <source>
        <dbReference type="Proteomes" id="UP001208570"/>
    </source>
</evidence>
<evidence type="ECO:0000256" key="9">
    <source>
        <dbReference type="SAM" id="Phobius"/>
    </source>
</evidence>
<keyword evidence="7" id="KW-0675">Receptor</keyword>
<dbReference type="GO" id="GO:0030594">
    <property type="term" value="F:neurotransmitter receptor activity"/>
    <property type="evidence" value="ECO:0007669"/>
    <property type="project" value="TreeGrafter"/>
</dbReference>
<evidence type="ECO:0000256" key="7">
    <source>
        <dbReference type="ARBA" id="ARBA00023170"/>
    </source>
</evidence>
<feature type="domain" description="G-protein coupled receptors family 1 profile" evidence="10">
    <location>
        <begin position="90"/>
        <end position="129"/>
    </location>
</feature>
<keyword evidence="2" id="KW-1003">Cell membrane</keyword>
<evidence type="ECO:0000256" key="2">
    <source>
        <dbReference type="ARBA" id="ARBA00022475"/>
    </source>
</evidence>
<organism evidence="11 12">
    <name type="scientific">Paralvinella palmiformis</name>
    <dbReference type="NCBI Taxonomy" id="53620"/>
    <lineage>
        <taxon>Eukaryota</taxon>
        <taxon>Metazoa</taxon>
        <taxon>Spiralia</taxon>
        <taxon>Lophotrochozoa</taxon>
        <taxon>Annelida</taxon>
        <taxon>Polychaeta</taxon>
        <taxon>Sedentaria</taxon>
        <taxon>Canalipalpata</taxon>
        <taxon>Terebellida</taxon>
        <taxon>Terebelliformia</taxon>
        <taxon>Alvinellidae</taxon>
        <taxon>Paralvinella</taxon>
    </lineage>
</organism>
<comment type="caution">
    <text evidence="11">The sequence shown here is derived from an EMBL/GenBank/DDBJ whole genome shotgun (WGS) entry which is preliminary data.</text>
</comment>
<dbReference type="InterPro" id="IPR000276">
    <property type="entry name" value="GPCR_Rhodpsn"/>
</dbReference>
<keyword evidence="8" id="KW-0807">Transducer</keyword>
<dbReference type="PROSITE" id="PS50262">
    <property type="entry name" value="G_PROTEIN_RECEP_F1_2"/>
    <property type="match status" value="1"/>
</dbReference>
<dbReference type="GO" id="GO:0030425">
    <property type="term" value="C:dendrite"/>
    <property type="evidence" value="ECO:0007669"/>
    <property type="project" value="TreeGrafter"/>
</dbReference>
<dbReference type="Pfam" id="PF00001">
    <property type="entry name" value="7tm_1"/>
    <property type="match status" value="1"/>
</dbReference>
<dbReference type="GO" id="GO:0007210">
    <property type="term" value="P:serotonin receptor signaling pathway"/>
    <property type="evidence" value="ECO:0007669"/>
    <property type="project" value="TreeGrafter"/>
</dbReference>
<evidence type="ECO:0000256" key="3">
    <source>
        <dbReference type="ARBA" id="ARBA00022692"/>
    </source>
</evidence>
<dbReference type="AlphaFoldDB" id="A0AAD9MWB7"/>
<keyword evidence="5" id="KW-0297">G-protein coupled receptor</keyword>
<gene>
    <name evidence="11" type="ORF">LSH36_603g00005</name>
</gene>
<dbReference type="PANTHER" id="PTHR24247">
    <property type="entry name" value="5-HYDROXYTRYPTAMINE RECEPTOR"/>
    <property type="match status" value="1"/>
</dbReference>
<sequence>MDRPLGVDPFSGRSYDVTSRGGPLALMFSDRRPIGDGIYRAGELPVADGVLYNASADNLTGSGVIDVDAHEQLKWGVMALWLVIVATAIGNILVCLAVCWDRRLQNMTNYFLMSLAIADLLVAILVMPLGLVIELYETSPDVMPSPRTCTVINCRLHQPLFEAVGSLKTRYTSVFPSTILRSPFPFCSPFPHRSAYLLDELTKYGTKTDEERNIMMRRTVPCAMKIRRRNISSYNRKTDEWPMVIIQKSGLSWGRRLLDETRQSWRQGSGGNNTWQTPIIRPLTMYRQTSLN</sequence>
<dbReference type="GO" id="GO:0045202">
    <property type="term" value="C:synapse"/>
    <property type="evidence" value="ECO:0007669"/>
    <property type="project" value="GOC"/>
</dbReference>
<keyword evidence="4 9" id="KW-1133">Transmembrane helix</keyword>
<dbReference type="InterPro" id="IPR017452">
    <property type="entry name" value="GPCR_Rhodpsn_7TM"/>
</dbReference>
<dbReference type="GO" id="GO:0007268">
    <property type="term" value="P:chemical synaptic transmission"/>
    <property type="evidence" value="ECO:0007669"/>
    <property type="project" value="TreeGrafter"/>
</dbReference>
<feature type="transmembrane region" description="Helical" evidence="9">
    <location>
        <begin position="78"/>
        <end position="98"/>
    </location>
</feature>
<protein>
    <recommendedName>
        <fullName evidence="10">G-protein coupled receptors family 1 profile domain-containing protein</fullName>
    </recommendedName>
</protein>
<evidence type="ECO:0000256" key="8">
    <source>
        <dbReference type="ARBA" id="ARBA00023224"/>
    </source>
</evidence>
<feature type="transmembrane region" description="Helical" evidence="9">
    <location>
        <begin position="110"/>
        <end position="133"/>
    </location>
</feature>
<evidence type="ECO:0000256" key="4">
    <source>
        <dbReference type="ARBA" id="ARBA00022989"/>
    </source>
</evidence>
<dbReference type="Gene3D" id="1.20.1070.10">
    <property type="entry name" value="Rhodopsin 7-helix transmembrane proteins"/>
    <property type="match status" value="1"/>
</dbReference>
<dbReference type="PANTHER" id="PTHR24247:SF222">
    <property type="entry name" value="5-HYDROXYTRYPTAMINE (SEROTONIN) RECEPTOR 2B, ISOFORM E"/>
    <property type="match status" value="1"/>
</dbReference>
<evidence type="ECO:0000256" key="6">
    <source>
        <dbReference type="ARBA" id="ARBA00023136"/>
    </source>
</evidence>
<evidence type="ECO:0000259" key="10">
    <source>
        <dbReference type="PROSITE" id="PS50262"/>
    </source>
</evidence>
<evidence type="ECO:0000256" key="5">
    <source>
        <dbReference type="ARBA" id="ARBA00023040"/>
    </source>
</evidence>
<accession>A0AAD9MWB7</accession>
<keyword evidence="12" id="KW-1185">Reference proteome</keyword>
<dbReference type="GO" id="GO:0007187">
    <property type="term" value="P:G protein-coupled receptor signaling pathway, coupled to cyclic nucleotide second messenger"/>
    <property type="evidence" value="ECO:0007669"/>
    <property type="project" value="TreeGrafter"/>
</dbReference>
<evidence type="ECO:0000256" key="1">
    <source>
        <dbReference type="ARBA" id="ARBA00004651"/>
    </source>
</evidence>
<dbReference type="EMBL" id="JAODUP010000603">
    <property type="protein sequence ID" value="KAK2146513.1"/>
    <property type="molecule type" value="Genomic_DNA"/>
</dbReference>
<dbReference type="SUPFAM" id="SSF81321">
    <property type="entry name" value="Family A G protein-coupled receptor-like"/>
    <property type="match status" value="1"/>
</dbReference>
<dbReference type="GO" id="GO:0004993">
    <property type="term" value="F:G protein-coupled serotonin receptor activity"/>
    <property type="evidence" value="ECO:0007669"/>
    <property type="project" value="TreeGrafter"/>
</dbReference>
<keyword evidence="6 9" id="KW-0472">Membrane</keyword>
<comment type="subcellular location">
    <subcellularLocation>
        <location evidence="1">Cell membrane</location>
        <topology evidence="1">Multi-pass membrane protein</topology>
    </subcellularLocation>
</comment>
<keyword evidence="3 9" id="KW-0812">Transmembrane</keyword>
<name>A0AAD9MWB7_9ANNE</name>
<dbReference type="GO" id="GO:0005886">
    <property type="term" value="C:plasma membrane"/>
    <property type="evidence" value="ECO:0007669"/>
    <property type="project" value="UniProtKB-SubCell"/>
</dbReference>
<evidence type="ECO:0000313" key="11">
    <source>
        <dbReference type="EMBL" id="KAK2146513.1"/>
    </source>
</evidence>